<keyword evidence="8 13" id="KW-0675">Receptor</keyword>
<dbReference type="PANTHER" id="PTHR43134">
    <property type="entry name" value="SIGNAL RECOGNITION PARTICLE RECEPTOR SUBUNIT ALPHA"/>
    <property type="match status" value="1"/>
</dbReference>
<dbReference type="SUPFAM" id="SSF47364">
    <property type="entry name" value="Domain of the SRP/SRP receptor G-proteins"/>
    <property type="match status" value="1"/>
</dbReference>
<reference evidence="13 14" key="1">
    <citation type="journal article" date="2018" name="Front. Microbiol.">
        <title>Genome-Wide Analysis of Corynespora cassiicola Leaf Fall Disease Putative Effectors.</title>
        <authorList>
            <person name="Lopez D."/>
            <person name="Ribeiro S."/>
            <person name="Label P."/>
            <person name="Fumanal B."/>
            <person name="Venisse J.S."/>
            <person name="Kohler A."/>
            <person name="de Oliveira R.R."/>
            <person name="Labutti K."/>
            <person name="Lipzen A."/>
            <person name="Lail K."/>
            <person name="Bauer D."/>
            <person name="Ohm R.A."/>
            <person name="Barry K.W."/>
            <person name="Spatafora J."/>
            <person name="Grigoriev I.V."/>
            <person name="Martin F.M."/>
            <person name="Pujade-Renaud V."/>
        </authorList>
    </citation>
    <scope>NUCLEOTIDE SEQUENCE [LARGE SCALE GENOMIC DNA]</scope>
    <source>
        <strain evidence="13 14">Philippines</strain>
    </source>
</reference>
<dbReference type="InterPro" id="IPR013822">
    <property type="entry name" value="Signal_recog_particl_SRP54_hlx"/>
</dbReference>
<dbReference type="AlphaFoldDB" id="A0A2T2NDY0"/>
<dbReference type="InterPro" id="IPR036225">
    <property type="entry name" value="SRP/SRP_N"/>
</dbReference>
<proteinExistence type="inferred from homology"/>
<dbReference type="CDD" id="cd14826">
    <property type="entry name" value="SR_alpha_SRX"/>
    <property type="match status" value="1"/>
</dbReference>
<evidence type="ECO:0000256" key="4">
    <source>
        <dbReference type="ARBA" id="ARBA00022741"/>
    </source>
</evidence>
<organism evidence="13 14">
    <name type="scientific">Corynespora cassiicola Philippines</name>
    <dbReference type="NCBI Taxonomy" id="1448308"/>
    <lineage>
        <taxon>Eukaryota</taxon>
        <taxon>Fungi</taxon>
        <taxon>Dikarya</taxon>
        <taxon>Ascomycota</taxon>
        <taxon>Pezizomycotina</taxon>
        <taxon>Dothideomycetes</taxon>
        <taxon>Pleosporomycetidae</taxon>
        <taxon>Pleosporales</taxon>
        <taxon>Corynesporascaceae</taxon>
        <taxon>Corynespora</taxon>
    </lineage>
</organism>
<dbReference type="InterPro" id="IPR003593">
    <property type="entry name" value="AAA+_ATPase"/>
</dbReference>
<evidence type="ECO:0000256" key="10">
    <source>
        <dbReference type="ARBA" id="ARBA00081194"/>
    </source>
</evidence>
<dbReference type="Gene3D" id="3.30.450.60">
    <property type="match status" value="1"/>
</dbReference>
<evidence type="ECO:0000256" key="7">
    <source>
        <dbReference type="ARBA" id="ARBA00023136"/>
    </source>
</evidence>
<feature type="compositionally biased region" description="Polar residues" evidence="11">
    <location>
        <begin position="186"/>
        <end position="204"/>
    </location>
</feature>
<accession>A0A2T2NDY0</accession>
<evidence type="ECO:0000259" key="12">
    <source>
        <dbReference type="PROSITE" id="PS00300"/>
    </source>
</evidence>
<dbReference type="GO" id="GO:0003924">
    <property type="term" value="F:GTPase activity"/>
    <property type="evidence" value="ECO:0007669"/>
    <property type="project" value="InterPro"/>
</dbReference>
<dbReference type="SUPFAM" id="SSF52540">
    <property type="entry name" value="P-loop containing nucleoside triphosphate hydrolases"/>
    <property type="match status" value="1"/>
</dbReference>
<dbReference type="GO" id="GO:0006614">
    <property type="term" value="P:SRP-dependent cotranslational protein targeting to membrane"/>
    <property type="evidence" value="ECO:0007669"/>
    <property type="project" value="InterPro"/>
</dbReference>
<dbReference type="EMBL" id="KZ678139">
    <property type="protein sequence ID" value="PSN63599.1"/>
    <property type="molecule type" value="Genomic_DNA"/>
</dbReference>
<dbReference type="InterPro" id="IPR011012">
    <property type="entry name" value="Longin-like_dom_sf"/>
</dbReference>
<name>A0A2T2NDY0_CORCC</name>
<dbReference type="SMART" id="SM00963">
    <property type="entry name" value="SRP54_N"/>
    <property type="match status" value="1"/>
</dbReference>
<dbReference type="STRING" id="1448308.A0A2T2NDY0"/>
<comment type="subcellular location">
    <subcellularLocation>
        <location evidence="1">Endoplasmic reticulum membrane</location>
        <topology evidence="1">Peripheral membrane protein</topology>
        <orientation evidence="1">Cytoplasmic side</orientation>
    </subcellularLocation>
</comment>
<dbReference type="GO" id="GO:0005047">
    <property type="term" value="F:signal recognition particle binding"/>
    <property type="evidence" value="ECO:0007669"/>
    <property type="project" value="InterPro"/>
</dbReference>
<feature type="region of interest" description="Disordered" evidence="11">
    <location>
        <begin position="1"/>
        <end position="22"/>
    </location>
</feature>
<dbReference type="PANTHER" id="PTHR43134:SF1">
    <property type="entry name" value="SIGNAL RECOGNITION PARTICLE RECEPTOR SUBUNIT ALPHA"/>
    <property type="match status" value="1"/>
</dbReference>
<dbReference type="GO" id="GO:0006886">
    <property type="term" value="P:intracellular protein transport"/>
    <property type="evidence" value="ECO:0007669"/>
    <property type="project" value="InterPro"/>
</dbReference>
<dbReference type="InterPro" id="IPR027417">
    <property type="entry name" value="P-loop_NTPase"/>
</dbReference>
<evidence type="ECO:0000256" key="2">
    <source>
        <dbReference type="ARBA" id="ARBA00008531"/>
    </source>
</evidence>
<evidence type="ECO:0000256" key="9">
    <source>
        <dbReference type="ARBA" id="ARBA00071429"/>
    </source>
</evidence>
<dbReference type="Gene3D" id="1.20.120.140">
    <property type="entry name" value="Signal recognition particle SRP54, nucleotide-binding domain"/>
    <property type="match status" value="1"/>
</dbReference>
<dbReference type="SMART" id="SM00962">
    <property type="entry name" value="SRP54"/>
    <property type="match status" value="1"/>
</dbReference>
<evidence type="ECO:0000313" key="14">
    <source>
        <dbReference type="Proteomes" id="UP000240883"/>
    </source>
</evidence>
<dbReference type="Pfam" id="PF00448">
    <property type="entry name" value="SRP54"/>
    <property type="match status" value="1"/>
</dbReference>
<keyword evidence="4" id="KW-0547">Nucleotide-binding</keyword>
<keyword evidence="14" id="KW-1185">Reference proteome</keyword>
<dbReference type="SMART" id="SM00382">
    <property type="entry name" value="AAA"/>
    <property type="match status" value="1"/>
</dbReference>
<dbReference type="InterPro" id="IPR042101">
    <property type="entry name" value="SRP54_N_sf"/>
</dbReference>
<comment type="subunit">
    <text evidence="3">Heterodimer of an alpha and a beta chain.</text>
</comment>
<dbReference type="Pfam" id="PF02881">
    <property type="entry name" value="SRP54_N"/>
    <property type="match status" value="1"/>
</dbReference>
<feature type="compositionally biased region" description="Polar residues" evidence="11">
    <location>
        <begin position="225"/>
        <end position="247"/>
    </location>
</feature>
<dbReference type="PROSITE" id="PS00300">
    <property type="entry name" value="SRP54"/>
    <property type="match status" value="1"/>
</dbReference>
<sequence>MHIWQLPRPVNRIPPQRRPPQHRTAASSLCVCPPLPPSNSCTNSPCLSAGRLRFGNMLDTFEILTTSGVVLWSRSYAPVGPNIINSLIRDVFIEERITPQPEDAGRKPTYNKEGYTLKWTTAKDLGVIFVAVYQSLVHMTWIDKLLDNVRALFTGLYGEQLKKEHSSVVNCDKFGPYFERQIQDLEGSTESSAPSVKLTPPSTDNESEGSPVLVQKPQRPLYDTSADSTPVPTPDTSRPTTPAQSHLITGKAKPGAKLSRRDKKKAAAANSAPASSGDEASVKRKLKGSAKKNRVWGEFGAEEEDPSLQLDYSQADLRDEVSEGEALEEIKPETWGRKTGKGQFVLKDLDEEMDAIIAEQNAKKESAGASSGGIVGSSLGAIGGLFRNVVGGKTLTKEDLQKPLKGMEEHLLKKNVAREAVVRLCESVERDLVGLKTNSFTTIESTLRTSMEKALQKILTPTSSLDLLREIQTTNASGRPYVLSIVGVNGVGKSTNLSKIAFFLLQNHHRVLIAAADTFRSGAVEQLRVHVRNLKELSKREGGEVDLFEKGYGKDAANIAADAVAFAAKNDFNVVLIDTAGRRHNDQRLMSSLEKFGKLAKPDKILMVGEALVGSDAVAQARNFNASFGPGRGLDGFVISKCDTVGDMVGTLVSMVHATGIPVVFLGVGQHYADLRGLNVGSVCRLLMS</sequence>
<comment type="similarity">
    <text evidence="2">Belongs to the GTP-binding SRP family.</text>
</comment>
<evidence type="ECO:0000256" key="8">
    <source>
        <dbReference type="ARBA" id="ARBA00023170"/>
    </source>
</evidence>
<dbReference type="FunFam" id="3.40.50.300:FF:000566">
    <property type="entry name" value="Signal recognition particle receptor subunit alpha"/>
    <property type="match status" value="1"/>
</dbReference>
<dbReference type="Gene3D" id="3.40.50.300">
    <property type="entry name" value="P-loop containing nucleotide triphosphate hydrolases"/>
    <property type="match status" value="1"/>
</dbReference>
<dbReference type="SUPFAM" id="SSF64356">
    <property type="entry name" value="SNARE-like"/>
    <property type="match status" value="1"/>
</dbReference>
<dbReference type="Proteomes" id="UP000240883">
    <property type="component" value="Unassembled WGS sequence"/>
</dbReference>
<dbReference type="OrthoDB" id="1727884at2759"/>
<gene>
    <name evidence="13" type="ORF">BS50DRAFT_576231</name>
</gene>
<feature type="region of interest" description="Disordered" evidence="11">
    <location>
        <begin position="185"/>
        <end position="291"/>
    </location>
</feature>
<dbReference type="FunFam" id="3.30.450.60:FF:000023">
    <property type="entry name" value="Signal sequence receptor alpha subunit"/>
    <property type="match status" value="1"/>
</dbReference>
<dbReference type="Pfam" id="PF04086">
    <property type="entry name" value="SRP-alpha_N"/>
    <property type="match status" value="1"/>
</dbReference>
<evidence type="ECO:0000256" key="11">
    <source>
        <dbReference type="SAM" id="MobiDB-lite"/>
    </source>
</evidence>
<evidence type="ECO:0000256" key="5">
    <source>
        <dbReference type="ARBA" id="ARBA00022824"/>
    </source>
</evidence>
<keyword evidence="7" id="KW-0472">Membrane</keyword>
<dbReference type="InterPro" id="IPR000897">
    <property type="entry name" value="SRP54_GTPase_dom"/>
</dbReference>
<dbReference type="GO" id="GO:0005785">
    <property type="term" value="C:signal recognition particle receptor complex"/>
    <property type="evidence" value="ECO:0007669"/>
    <property type="project" value="InterPro"/>
</dbReference>
<feature type="domain" description="SRP54-type proteins GTP-binding" evidence="12">
    <location>
        <begin position="662"/>
        <end position="675"/>
    </location>
</feature>
<feature type="compositionally biased region" description="Low complexity" evidence="11">
    <location>
        <begin position="267"/>
        <end position="276"/>
    </location>
</feature>
<evidence type="ECO:0000313" key="13">
    <source>
        <dbReference type="EMBL" id="PSN63599.1"/>
    </source>
</evidence>
<dbReference type="InterPro" id="IPR007222">
    <property type="entry name" value="Sig_recog_particle_rcpt_asu_N"/>
</dbReference>
<evidence type="ECO:0000256" key="6">
    <source>
        <dbReference type="ARBA" id="ARBA00023134"/>
    </source>
</evidence>
<dbReference type="FunFam" id="1.20.120.140:FF:000009">
    <property type="entry name" value="Signal sequence receptor alpha subunit"/>
    <property type="match status" value="1"/>
</dbReference>
<evidence type="ECO:0000256" key="3">
    <source>
        <dbReference type="ARBA" id="ARBA00011870"/>
    </source>
</evidence>
<keyword evidence="6" id="KW-0342">GTP-binding</keyword>
<evidence type="ECO:0000256" key="1">
    <source>
        <dbReference type="ARBA" id="ARBA00004397"/>
    </source>
</evidence>
<protein>
    <recommendedName>
        <fullName evidence="9">Signal recognition particle receptor subunit alpha homolog</fullName>
    </recommendedName>
    <alternativeName>
        <fullName evidence="10">Docking protein alpha</fullName>
    </alternativeName>
</protein>
<keyword evidence="5" id="KW-0256">Endoplasmic reticulum</keyword>
<dbReference type="GO" id="GO:0005525">
    <property type="term" value="F:GTP binding"/>
    <property type="evidence" value="ECO:0007669"/>
    <property type="project" value="UniProtKB-KW"/>
</dbReference>